<evidence type="ECO:0000313" key="3">
    <source>
        <dbReference type="Proteomes" id="UP001457282"/>
    </source>
</evidence>
<dbReference type="AlphaFoldDB" id="A0AAW1Y074"/>
<organism evidence="2 3">
    <name type="scientific">Rubus argutus</name>
    <name type="common">Southern blackberry</name>
    <dbReference type="NCBI Taxonomy" id="59490"/>
    <lineage>
        <taxon>Eukaryota</taxon>
        <taxon>Viridiplantae</taxon>
        <taxon>Streptophyta</taxon>
        <taxon>Embryophyta</taxon>
        <taxon>Tracheophyta</taxon>
        <taxon>Spermatophyta</taxon>
        <taxon>Magnoliopsida</taxon>
        <taxon>eudicotyledons</taxon>
        <taxon>Gunneridae</taxon>
        <taxon>Pentapetalae</taxon>
        <taxon>rosids</taxon>
        <taxon>fabids</taxon>
        <taxon>Rosales</taxon>
        <taxon>Rosaceae</taxon>
        <taxon>Rosoideae</taxon>
        <taxon>Rosoideae incertae sedis</taxon>
        <taxon>Rubus</taxon>
    </lineage>
</organism>
<keyword evidence="3" id="KW-1185">Reference proteome</keyword>
<dbReference type="Proteomes" id="UP001457282">
    <property type="component" value="Unassembled WGS sequence"/>
</dbReference>
<reference evidence="2 3" key="1">
    <citation type="journal article" date="2023" name="G3 (Bethesda)">
        <title>A chromosome-length genome assembly and annotation of blackberry (Rubus argutus, cv. 'Hillquist').</title>
        <authorList>
            <person name="Bruna T."/>
            <person name="Aryal R."/>
            <person name="Dudchenko O."/>
            <person name="Sargent D.J."/>
            <person name="Mead D."/>
            <person name="Buti M."/>
            <person name="Cavallini A."/>
            <person name="Hytonen T."/>
            <person name="Andres J."/>
            <person name="Pham M."/>
            <person name="Weisz D."/>
            <person name="Mascagni F."/>
            <person name="Usai G."/>
            <person name="Natali L."/>
            <person name="Bassil N."/>
            <person name="Fernandez G.E."/>
            <person name="Lomsadze A."/>
            <person name="Armour M."/>
            <person name="Olukolu B."/>
            <person name="Poorten T."/>
            <person name="Britton C."/>
            <person name="Davik J."/>
            <person name="Ashrafi H."/>
            <person name="Aiden E.L."/>
            <person name="Borodovsky M."/>
            <person name="Worthington M."/>
        </authorList>
    </citation>
    <scope>NUCLEOTIDE SEQUENCE [LARGE SCALE GENOMIC DNA]</scope>
    <source>
        <strain evidence="2">PI 553951</strain>
    </source>
</reference>
<comment type="caution">
    <text evidence="2">The sequence shown here is derived from an EMBL/GenBank/DDBJ whole genome shotgun (WGS) entry which is preliminary data.</text>
</comment>
<proteinExistence type="predicted"/>
<feature type="compositionally biased region" description="Polar residues" evidence="1">
    <location>
        <begin position="55"/>
        <end position="66"/>
    </location>
</feature>
<feature type="region of interest" description="Disordered" evidence="1">
    <location>
        <begin position="49"/>
        <end position="71"/>
    </location>
</feature>
<sequence length="117" mass="13501">MNLSRTSLAKKKPTAKKIAMRKCEESGETLWLQNDSICVLEPQFDRKASIREPDQTSSRAVSTSIHRNQKRQYGNRRRVSSIFLSQGSAFALIRSKSMRESVGICWLQNVREKWKRG</sequence>
<protein>
    <submittedName>
        <fullName evidence="2">Uncharacterized protein</fullName>
    </submittedName>
</protein>
<dbReference type="EMBL" id="JBEDUW010000002">
    <property type="protein sequence ID" value="KAK9942096.1"/>
    <property type="molecule type" value="Genomic_DNA"/>
</dbReference>
<evidence type="ECO:0000256" key="1">
    <source>
        <dbReference type="SAM" id="MobiDB-lite"/>
    </source>
</evidence>
<evidence type="ECO:0000313" key="2">
    <source>
        <dbReference type="EMBL" id="KAK9942096.1"/>
    </source>
</evidence>
<gene>
    <name evidence="2" type="ORF">M0R45_007785</name>
</gene>
<accession>A0AAW1Y074</accession>
<name>A0AAW1Y074_RUBAR</name>